<dbReference type="InParanoid" id="A0A251TPV7"/>
<evidence type="ECO:0000313" key="1">
    <source>
        <dbReference type="EMBL" id="KAF5808860.1"/>
    </source>
</evidence>
<sequence>MRQIGNEQVLLKTEYKKIYTHGGAERTIGAPTGADSLSRDDLRSFMVELTHILRRVNVTE</sequence>
<evidence type="ECO:0000313" key="3">
    <source>
        <dbReference type="Proteomes" id="UP000215914"/>
    </source>
</evidence>
<organism evidence="2 3">
    <name type="scientific">Helianthus annuus</name>
    <name type="common">Common sunflower</name>
    <dbReference type="NCBI Taxonomy" id="4232"/>
    <lineage>
        <taxon>Eukaryota</taxon>
        <taxon>Viridiplantae</taxon>
        <taxon>Streptophyta</taxon>
        <taxon>Embryophyta</taxon>
        <taxon>Tracheophyta</taxon>
        <taxon>Spermatophyta</taxon>
        <taxon>Magnoliopsida</taxon>
        <taxon>eudicotyledons</taxon>
        <taxon>Gunneridae</taxon>
        <taxon>Pentapetalae</taxon>
        <taxon>asterids</taxon>
        <taxon>campanulids</taxon>
        <taxon>Asterales</taxon>
        <taxon>Asteraceae</taxon>
        <taxon>Asteroideae</taxon>
        <taxon>Heliantheae alliance</taxon>
        <taxon>Heliantheae</taxon>
        <taxon>Helianthus</taxon>
    </lineage>
</organism>
<reference evidence="1" key="3">
    <citation type="submission" date="2020-06" db="EMBL/GenBank/DDBJ databases">
        <title>Helianthus annuus Genome sequencing and assembly Release 2.</title>
        <authorList>
            <person name="Gouzy J."/>
            <person name="Langlade N."/>
            <person name="Munos S."/>
        </authorList>
    </citation>
    <scope>NUCLEOTIDE SEQUENCE</scope>
    <source>
        <tissue evidence="1">Leaves</tissue>
    </source>
</reference>
<gene>
    <name evidence="2" type="ORF">HannXRQ_Chr10g0315071</name>
    <name evidence="1" type="ORF">HanXRQr2_Chr04g0150381</name>
</gene>
<dbReference type="AlphaFoldDB" id="A0A251TPV7"/>
<dbReference type="Gramene" id="mRNA:HanXRQr2_Chr04g0150381">
    <property type="protein sequence ID" value="CDS:HanXRQr2_Chr04g0150381.1"/>
    <property type="gene ID" value="HanXRQr2_Chr04g0150381"/>
</dbReference>
<accession>A0A251TPV7</accession>
<dbReference type="EMBL" id="CM007899">
    <property type="protein sequence ID" value="OTG12934.1"/>
    <property type="molecule type" value="Genomic_DNA"/>
</dbReference>
<reference evidence="1 3" key="1">
    <citation type="journal article" date="2017" name="Nature">
        <title>The sunflower genome provides insights into oil metabolism, flowering and Asterid evolution.</title>
        <authorList>
            <person name="Badouin H."/>
            <person name="Gouzy J."/>
            <person name="Grassa C.J."/>
            <person name="Murat F."/>
            <person name="Staton S.E."/>
            <person name="Cottret L."/>
            <person name="Lelandais-Briere C."/>
            <person name="Owens G.L."/>
            <person name="Carrere S."/>
            <person name="Mayjonade B."/>
            <person name="Legrand L."/>
            <person name="Gill N."/>
            <person name="Kane N.C."/>
            <person name="Bowers J.E."/>
            <person name="Hubner S."/>
            <person name="Bellec A."/>
            <person name="Berard A."/>
            <person name="Berges H."/>
            <person name="Blanchet N."/>
            <person name="Boniface M.C."/>
            <person name="Brunel D."/>
            <person name="Catrice O."/>
            <person name="Chaidir N."/>
            <person name="Claudel C."/>
            <person name="Donnadieu C."/>
            <person name="Faraut T."/>
            <person name="Fievet G."/>
            <person name="Helmstetter N."/>
            <person name="King M."/>
            <person name="Knapp S.J."/>
            <person name="Lai Z."/>
            <person name="Le Paslier M.C."/>
            <person name="Lippi Y."/>
            <person name="Lorenzon L."/>
            <person name="Mandel J.R."/>
            <person name="Marage G."/>
            <person name="Marchand G."/>
            <person name="Marquand E."/>
            <person name="Bret-Mestries E."/>
            <person name="Morien E."/>
            <person name="Nambeesan S."/>
            <person name="Nguyen T."/>
            <person name="Pegot-Espagnet P."/>
            <person name="Pouilly N."/>
            <person name="Raftis F."/>
            <person name="Sallet E."/>
            <person name="Schiex T."/>
            <person name="Thomas J."/>
            <person name="Vandecasteele C."/>
            <person name="Vares D."/>
            <person name="Vear F."/>
            <person name="Vautrin S."/>
            <person name="Crespi M."/>
            <person name="Mangin B."/>
            <person name="Burke J.M."/>
            <person name="Salse J."/>
            <person name="Munos S."/>
            <person name="Vincourt P."/>
            <person name="Rieseberg L.H."/>
            <person name="Langlade N.B."/>
        </authorList>
    </citation>
    <scope>NUCLEOTIDE SEQUENCE [LARGE SCALE GENOMIC DNA]</scope>
    <source>
        <strain evidence="3">cv. SF193</strain>
        <tissue evidence="1">Leaves</tissue>
    </source>
</reference>
<name>A0A251TPV7_HELAN</name>
<reference evidence="2" key="2">
    <citation type="submission" date="2017-02" db="EMBL/GenBank/DDBJ databases">
        <title>Sunflower complete genome.</title>
        <authorList>
            <person name="Langlade N."/>
            <person name="Munos S."/>
        </authorList>
    </citation>
    <scope>NUCLEOTIDE SEQUENCE [LARGE SCALE GENOMIC DNA]</scope>
    <source>
        <tissue evidence="2">Leaves</tissue>
    </source>
</reference>
<evidence type="ECO:0000313" key="2">
    <source>
        <dbReference type="EMBL" id="OTG12934.1"/>
    </source>
</evidence>
<dbReference type="EMBL" id="MNCJ02000319">
    <property type="protein sequence ID" value="KAF5808860.1"/>
    <property type="molecule type" value="Genomic_DNA"/>
</dbReference>
<proteinExistence type="predicted"/>
<dbReference type="Proteomes" id="UP000215914">
    <property type="component" value="Chromosome 10"/>
</dbReference>
<protein>
    <submittedName>
        <fullName evidence="2">Uncharacterized protein</fullName>
    </submittedName>
</protein>
<keyword evidence="3" id="KW-1185">Reference proteome</keyword>